<comment type="similarity">
    <text evidence="1">Belongs to the DSD1 family.</text>
</comment>
<dbReference type="PANTHER" id="PTHR28004:SF2">
    <property type="entry name" value="D-SERINE DEHYDRATASE"/>
    <property type="match status" value="1"/>
</dbReference>
<dbReference type="GO" id="GO:0008721">
    <property type="term" value="F:D-serine ammonia-lyase activity"/>
    <property type="evidence" value="ECO:0007669"/>
    <property type="project" value="TreeGrafter"/>
</dbReference>
<dbReference type="SUPFAM" id="SSF51419">
    <property type="entry name" value="PLP-binding barrel"/>
    <property type="match status" value="1"/>
</dbReference>
<dbReference type="InterPro" id="IPR042208">
    <property type="entry name" value="D-ser_dehydrat-like_sf"/>
</dbReference>
<dbReference type="CDD" id="cd06821">
    <property type="entry name" value="PLPDE_III_D-TA"/>
    <property type="match status" value="1"/>
</dbReference>
<dbReference type="Gene3D" id="3.20.20.10">
    <property type="entry name" value="Alanine racemase"/>
    <property type="match status" value="1"/>
</dbReference>
<dbReference type="AlphaFoldDB" id="A0A4R6TPZ7"/>
<name>A0A4R6TPZ7_9FLAO</name>
<evidence type="ECO:0000256" key="2">
    <source>
        <dbReference type="ARBA" id="ARBA00023239"/>
    </source>
</evidence>
<feature type="domain" description="D-serine dehydratase-like" evidence="3">
    <location>
        <begin position="262"/>
        <end position="351"/>
    </location>
</feature>
<dbReference type="EMBL" id="SNYI01000001">
    <property type="protein sequence ID" value="TDQ33230.1"/>
    <property type="molecule type" value="Genomic_DNA"/>
</dbReference>
<comment type="caution">
    <text evidence="4">The sequence shown here is derived from an EMBL/GenBank/DDBJ whole genome shotgun (WGS) entry which is preliminary data.</text>
</comment>
<dbReference type="InterPro" id="IPR001608">
    <property type="entry name" value="Ala_racemase_N"/>
</dbReference>
<dbReference type="Gene3D" id="2.40.37.20">
    <property type="entry name" value="D-serine dehydratase-like domain"/>
    <property type="match status" value="1"/>
</dbReference>
<dbReference type="Pfam" id="PF01168">
    <property type="entry name" value="Ala_racemase_N"/>
    <property type="match status" value="1"/>
</dbReference>
<evidence type="ECO:0000313" key="5">
    <source>
        <dbReference type="Proteomes" id="UP000295468"/>
    </source>
</evidence>
<proteinExistence type="inferred from homology"/>
<dbReference type="Pfam" id="PF14031">
    <property type="entry name" value="D-ser_dehydrat"/>
    <property type="match status" value="1"/>
</dbReference>
<keyword evidence="2" id="KW-0456">Lyase</keyword>
<organism evidence="4 5">
    <name type="scientific">Zeaxanthinibacter enoshimensis</name>
    <dbReference type="NCBI Taxonomy" id="392009"/>
    <lineage>
        <taxon>Bacteria</taxon>
        <taxon>Pseudomonadati</taxon>
        <taxon>Bacteroidota</taxon>
        <taxon>Flavobacteriia</taxon>
        <taxon>Flavobacteriales</taxon>
        <taxon>Flavobacteriaceae</taxon>
        <taxon>Zeaxanthinibacter</taxon>
    </lineage>
</organism>
<protein>
    <submittedName>
        <fullName evidence="4">D-serine deaminase-like pyridoxal phosphate-dependent protein</fullName>
    </submittedName>
</protein>
<dbReference type="Proteomes" id="UP000295468">
    <property type="component" value="Unassembled WGS sequence"/>
</dbReference>
<dbReference type="SMART" id="SM01119">
    <property type="entry name" value="D-ser_dehydrat"/>
    <property type="match status" value="1"/>
</dbReference>
<dbReference type="PANTHER" id="PTHR28004">
    <property type="entry name" value="ZGC:162816-RELATED"/>
    <property type="match status" value="1"/>
</dbReference>
<dbReference type="InterPro" id="IPR029066">
    <property type="entry name" value="PLP-binding_barrel"/>
</dbReference>
<evidence type="ECO:0000259" key="3">
    <source>
        <dbReference type="SMART" id="SM01119"/>
    </source>
</evidence>
<dbReference type="GO" id="GO:0036088">
    <property type="term" value="P:D-serine catabolic process"/>
    <property type="evidence" value="ECO:0007669"/>
    <property type="project" value="TreeGrafter"/>
</dbReference>
<dbReference type="InterPro" id="IPR051466">
    <property type="entry name" value="D-amino_acid_metab_enzyme"/>
</dbReference>
<dbReference type="OrthoDB" id="9788869at2"/>
<keyword evidence="5" id="KW-1185">Reference proteome</keyword>
<dbReference type="InterPro" id="IPR026956">
    <property type="entry name" value="D-ser_dehydrat-like_dom"/>
</dbReference>
<reference evidence="4 5" key="1">
    <citation type="submission" date="2019-03" db="EMBL/GenBank/DDBJ databases">
        <title>Genomic Encyclopedia of Archaeal and Bacterial Type Strains, Phase II (KMG-II): from individual species to whole genera.</title>
        <authorList>
            <person name="Goeker M."/>
        </authorList>
    </citation>
    <scope>NUCLEOTIDE SEQUENCE [LARGE SCALE GENOMIC DNA]</scope>
    <source>
        <strain evidence="4 5">DSM 18435</strain>
    </source>
</reference>
<evidence type="ECO:0000313" key="4">
    <source>
        <dbReference type="EMBL" id="TDQ33230.1"/>
    </source>
</evidence>
<sequence length="380" mass="43011">MASFPWYQLHEAGNCYSPSLLVYPDRIAHNIKVMCDMIGDTARLRPHIKTHKTAEIIRMQQEAGIEKFKCATLSEAELLGRCKAKDVLLAMQPAGPNIDRYLQLCWRYPGTTFSTLLDNERSAKELADAAVQEEQEVNIYLDLNVGMNRTGIEPGPKAEKLYHFINELEGLAAKGLHVYDGHLRSKDPKARQVSCDEAFEPVERLRDVLIKAGIKPVKIIAGGSPTFPVHCNRKDVECSPGTTLLWDERYGSSFPELNFLPAAVLLTRVISKPAEKLYCLDLGHKSIAPEMTFPRAKLLGYEKIEQLAQSEEHLVIRSEENEKLEVGDEIYAIPMHICPTVAKYPKLQVVEKGEIVAEWRVAARDHVWQEKIRFKGRHRS</sequence>
<accession>A0A4R6TPZ7</accession>
<dbReference type="RefSeq" id="WP_133643233.1">
    <property type="nucleotide sequence ID" value="NZ_SNYI01000001.1"/>
</dbReference>
<gene>
    <name evidence="4" type="ORF">CLV82_1068</name>
</gene>
<evidence type="ECO:0000256" key="1">
    <source>
        <dbReference type="ARBA" id="ARBA00005323"/>
    </source>
</evidence>